<dbReference type="Pfam" id="PF13414">
    <property type="entry name" value="TPR_11"/>
    <property type="match status" value="1"/>
</dbReference>
<evidence type="ECO:0000256" key="1">
    <source>
        <dbReference type="ARBA" id="ARBA00022737"/>
    </source>
</evidence>
<keyword evidence="1" id="KW-0677">Repeat</keyword>
<dbReference type="InterPro" id="IPR047150">
    <property type="entry name" value="SGT"/>
</dbReference>
<dbReference type="AlphaFoldDB" id="A0A1Y1JDT9"/>
<feature type="coiled-coil region" evidence="4">
    <location>
        <begin position="113"/>
        <end position="140"/>
    </location>
</feature>
<evidence type="ECO:0000313" key="6">
    <source>
        <dbReference type="EMBL" id="GAW80699.1"/>
    </source>
</evidence>
<comment type="caution">
    <text evidence="6">The sequence shown here is derived from an EMBL/GenBank/DDBJ whole genome shotgun (WGS) entry which is preliminary data.</text>
</comment>
<feature type="repeat" description="TPR" evidence="3">
    <location>
        <begin position="269"/>
        <end position="302"/>
    </location>
</feature>
<feature type="region of interest" description="Disordered" evidence="5">
    <location>
        <begin position="928"/>
        <end position="952"/>
    </location>
</feature>
<dbReference type="Proteomes" id="UP000195521">
    <property type="component" value="Unassembled WGS sequence"/>
</dbReference>
<feature type="compositionally biased region" description="Gly residues" evidence="5">
    <location>
        <begin position="157"/>
        <end position="201"/>
    </location>
</feature>
<evidence type="ECO:0000256" key="4">
    <source>
        <dbReference type="SAM" id="Coils"/>
    </source>
</evidence>
<feature type="region of interest" description="Disordered" evidence="5">
    <location>
        <begin position="149"/>
        <end position="212"/>
    </location>
</feature>
<accession>A0A1Y1JDT9</accession>
<feature type="repeat" description="TPR" evidence="3">
    <location>
        <begin position="349"/>
        <end position="382"/>
    </location>
</feature>
<protein>
    <submittedName>
        <fullName evidence="6">Uncharacterized protein</fullName>
    </submittedName>
</protein>
<dbReference type="PROSITE" id="PS50005">
    <property type="entry name" value="TPR"/>
    <property type="match status" value="2"/>
</dbReference>
<dbReference type="SMART" id="SM00028">
    <property type="entry name" value="TPR"/>
    <property type="match status" value="3"/>
</dbReference>
<reference evidence="7" key="1">
    <citation type="submission" date="2017-04" db="EMBL/GenBank/DDBJ databases">
        <title>Plasmodium gonderi genome.</title>
        <authorList>
            <person name="Arisue N."/>
            <person name="Honma H."/>
            <person name="Kawai S."/>
            <person name="Tougan T."/>
            <person name="Tanabe K."/>
            <person name="Horii T."/>
        </authorList>
    </citation>
    <scope>NUCLEOTIDE SEQUENCE [LARGE SCALE GENOMIC DNA]</scope>
    <source>
        <strain evidence="7">ATCC 30045</strain>
    </source>
</reference>
<evidence type="ECO:0000256" key="2">
    <source>
        <dbReference type="ARBA" id="ARBA00022803"/>
    </source>
</evidence>
<dbReference type="SUPFAM" id="SSF48452">
    <property type="entry name" value="TPR-like"/>
    <property type="match status" value="1"/>
</dbReference>
<organism evidence="6 7">
    <name type="scientific">Plasmodium gonderi</name>
    <dbReference type="NCBI Taxonomy" id="77519"/>
    <lineage>
        <taxon>Eukaryota</taxon>
        <taxon>Sar</taxon>
        <taxon>Alveolata</taxon>
        <taxon>Apicomplexa</taxon>
        <taxon>Aconoidasida</taxon>
        <taxon>Haemosporida</taxon>
        <taxon>Plasmodiidae</taxon>
        <taxon>Plasmodium</taxon>
        <taxon>Plasmodium (Plasmodium)</taxon>
    </lineage>
</organism>
<dbReference type="EMBL" id="BDQF01000009">
    <property type="protein sequence ID" value="GAW80699.1"/>
    <property type="molecule type" value="Genomic_DNA"/>
</dbReference>
<keyword evidence="4" id="KW-0175">Coiled coil</keyword>
<dbReference type="GeneID" id="39747415"/>
<dbReference type="PANTHER" id="PTHR45831:SF2">
    <property type="entry name" value="LD24721P"/>
    <property type="match status" value="1"/>
</dbReference>
<evidence type="ECO:0000256" key="5">
    <source>
        <dbReference type="SAM" id="MobiDB-lite"/>
    </source>
</evidence>
<name>A0A1Y1JDT9_PLAGO</name>
<dbReference type="Gene3D" id="1.25.40.10">
    <property type="entry name" value="Tetratricopeptide repeat domain"/>
    <property type="match status" value="1"/>
</dbReference>
<dbReference type="GO" id="GO:0072380">
    <property type="term" value="C:TRC complex"/>
    <property type="evidence" value="ECO:0007669"/>
    <property type="project" value="TreeGrafter"/>
</dbReference>
<dbReference type="OMA" id="HKFELAN"/>
<dbReference type="InterPro" id="IPR011990">
    <property type="entry name" value="TPR-like_helical_dom_sf"/>
</dbReference>
<dbReference type="GO" id="GO:0060090">
    <property type="term" value="F:molecular adaptor activity"/>
    <property type="evidence" value="ECO:0007669"/>
    <property type="project" value="TreeGrafter"/>
</dbReference>
<proteinExistence type="predicted"/>
<gene>
    <name evidence="6" type="ORF">PGO_082650</name>
</gene>
<dbReference type="Pfam" id="PF13181">
    <property type="entry name" value="TPR_8"/>
    <property type="match status" value="1"/>
</dbReference>
<sequence length="1175" mass="135453">MGSVAGRNWCNLPKDEDIDEFLEKVNDVTEKVNGLLSGKISIEEIEREQNKLQLGEKIRQMREEEKRECERREYLMGVRGSGVSNNNYEFFCLHCLVEFKYVLEKCTRCGSTVISKEQRVQQLREKVEEYKKKKKERDLRRSLWKNYLKNGTMSGRSGSGKSGSGKSGSGRSGSGKKGSGRSGSGRSGSGKKGSGRSGSGRSGSCRSGSGKKVQRVTSYEKWNYYEPSSDSFDEDERMICVPKNNKDFQVLEKKIESDIKKKSENRKIAYSIKTRGNKYFKEMKYHHAIECYEEALQVCKDYLEIYNNLALCYIKTYRYEDAINSCDRVIHYYEIFKNDFHQMKNDTLFKSYLRKGFALFKLFRFEESSSSFNSALSLEPNNEEALSYVHKCHQMQNMEKGGTKNAASAKSLHAQLLSENVKEEPQGTDLRRILGELDKMDIEKDEKKCWEYLKRVKSLVSRNEKEKLIFCNSVYTTQCNKNSSVDVTKGNGKRTTFLSFCADKLQDILFYVKKKLSKENISLEDPQKLDDLKLPKYMSRCSNILTDLMTLVLEEDPEYADFCMNAIKPVITLYQLNQINKMKCVYFLNSIGKNVDGRKSLCKHALTENHFLLKIFFMQISHLIAEDRNLYTKEKYSRFTYLTDCVLKSECGIRFEKELKDVLGLQMSTLDKELSTNGGRISRRGNSNEIIKREKNGRVMETTRESDNQKKGISRNLDPWKMLQKKTAKLYEHKFELANLFGIISHLTLTKHVLDVVEKKFMIYVLNIIIYINEKLYDYNEMNCNYLSLLVNLVANAQIRSILMMISWNHLLHFLEHADKEYLFQNMLSLLFNLTTSWGEEYHTGNRAVKKRNTTDVATPNITVITQTSIRRIIHLTRSNIPRVAELSYLFLSRVYMYAYCDVVHFANSSRVVNHGIGVTSQGIGVTSQGSGMTSQESDMTSQGSDMTSEGNRVTCQGSGDLAHSLRRKIEKENDKLVQLDRHSFELLKRSILYHLNSVPRETSITSACINLVSNLSKYTNFLLQLLYEEKDTVETCFHVGDVKCNCTREEFNALERLTNRLSTIFLSKEKNIEQDESISIIISNIATFFTQILKNISLTESTINGKTDFIFKEIERIIPHAAHLVNTSSNKSGHSKSISFFLSYCFLNSRLKSTILCLYHNDVRWLFESLRVHS</sequence>
<evidence type="ECO:0000256" key="3">
    <source>
        <dbReference type="PROSITE-ProRule" id="PRU00339"/>
    </source>
</evidence>
<dbReference type="OrthoDB" id="2942533at2759"/>
<dbReference type="PANTHER" id="PTHR45831">
    <property type="entry name" value="LD24721P"/>
    <property type="match status" value="1"/>
</dbReference>
<keyword evidence="7" id="KW-1185">Reference proteome</keyword>
<evidence type="ECO:0000313" key="7">
    <source>
        <dbReference type="Proteomes" id="UP000195521"/>
    </source>
</evidence>
<keyword evidence="2 3" id="KW-0802">TPR repeat</keyword>
<feature type="compositionally biased region" description="Low complexity" evidence="5">
    <location>
        <begin position="202"/>
        <end position="211"/>
    </location>
</feature>
<dbReference type="InterPro" id="IPR019734">
    <property type="entry name" value="TPR_rpt"/>
</dbReference>
<dbReference type="GO" id="GO:0016020">
    <property type="term" value="C:membrane"/>
    <property type="evidence" value="ECO:0007669"/>
    <property type="project" value="TreeGrafter"/>
</dbReference>
<dbReference type="RefSeq" id="XP_028543288.1">
    <property type="nucleotide sequence ID" value="XM_028687487.1"/>
</dbReference>
<dbReference type="GO" id="GO:0006620">
    <property type="term" value="P:post-translational protein targeting to endoplasmic reticulum membrane"/>
    <property type="evidence" value="ECO:0007669"/>
    <property type="project" value="TreeGrafter"/>
</dbReference>